<gene>
    <name evidence="1" type="ORF">CASFOL_040387</name>
</gene>
<organism evidence="1 2">
    <name type="scientific">Castilleja foliolosa</name>
    <dbReference type="NCBI Taxonomy" id="1961234"/>
    <lineage>
        <taxon>Eukaryota</taxon>
        <taxon>Viridiplantae</taxon>
        <taxon>Streptophyta</taxon>
        <taxon>Embryophyta</taxon>
        <taxon>Tracheophyta</taxon>
        <taxon>Spermatophyta</taxon>
        <taxon>Magnoliopsida</taxon>
        <taxon>eudicotyledons</taxon>
        <taxon>Gunneridae</taxon>
        <taxon>Pentapetalae</taxon>
        <taxon>asterids</taxon>
        <taxon>lamiids</taxon>
        <taxon>Lamiales</taxon>
        <taxon>Orobanchaceae</taxon>
        <taxon>Pedicularideae</taxon>
        <taxon>Castillejinae</taxon>
        <taxon>Castilleja</taxon>
    </lineage>
</organism>
<sequence>MVEEIDDVDGTSSDPFVADAIANEGDLSLTEEQKKNFRKVKEEENANADRKLQIRLKRRRRRKQSKEGLKRGATSDICFVVYWIGLWFSDAFLYKVLWSLAFTGANNGEIITVANTYVQ</sequence>
<dbReference type="AlphaFoldDB" id="A0ABD3BFB6"/>
<reference evidence="2" key="1">
    <citation type="journal article" date="2024" name="IScience">
        <title>Strigolactones Initiate the Formation of Haustorium-like Structures in Castilleja.</title>
        <authorList>
            <person name="Buerger M."/>
            <person name="Peterson D."/>
            <person name="Chory J."/>
        </authorList>
    </citation>
    <scope>NUCLEOTIDE SEQUENCE [LARGE SCALE GENOMIC DNA]</scope>
</reference>
<dbReference type="EMBL" id="JAVIJP010000099">
    <property type="protein sequence ID" value="KAL3616093.1"/>
    <property type="molecule type" value="Genomic_DNA"/>
</dbReference>
<dbReference type="Proteomes" id="UP001632038">
    <property type="component" value="Unassembled WGS sequence"/>
</dbReference>
<evidence type="ECO:0000313" key="2">
    <source>
        <dbReference type="Proteomes" id="UP001632038"/>
    </source>
</evidence>
<proteinExistence type="predicted"/>
<protein>
    <submittedName>
        <fullName evidence="1">Uncharacterized protein</fullName>
    </submittedName>
</protein>
<accession>A0ABD3BFB6</accession>
<comment type="caution">
    <text evidence="1">The sequence shown here is derived from an EMBL/GenBank/DDBJ whole genome shotgun (WGS) entry which is preliminary data.</text>
</comment>
<evidence type="ECO:0000313" key="1">
    <source>
        <dbReference type="EMBL" id="KAL3616093.1"/>
    </source>
</evidence>
<name>A0ABD3BFB6_9LAMI</name>
<keyword evidence="2" id="KW-1185">Reference proteome</keyword>